<evidence type="ECO:0000256" key="8">
    <source>
        <dbReference type="RuleBase" id="RU000688"/>
    </source>
</evidence>
<dbReference type="PRINTS" id="PR00237">
    <property type="entry name" value="GPCRRHODOPSN"/>
</dbReference>
<sequence>LSKMSEGNFTAMTEFVLLGFTDNQNLQVLLFAVFLLIYMVILVGNIGMITLITIDSRLHTPMYFFLSHLSILDIGYSTVIAPRTLMTFVAESKTISFTGCALQFFFFCIAVSCECCLLGAMAYDRFIAICNPLLYTALMSKKLCYLLVASSYLTGCVNAAVQTSFIFSLSFCRSNIINHFFCDVVPILRLSCSDTRVIDMIHFSFSTAIVSVTILAILVSYTYILVAILRISSAEGRRKAFSTCASHLTAVTIFYGTVAFISTEGRHKAFSTCASHLTAVTIFYATGAFMYLRPSSKYSVEQDKIISVFYTLAIPMLNPLIYSLRNKEVKEAFKRLVGGKVVSSENSC</sequence>
<feature type="transmembrane region" description="Helical" evidence="9">
    <location>
        <begin position="203"/>
        <end position="228"/>
    </location>
</feature>
<feature type="transmembrane region" description="Helical" evidence="9">
    <location>
        <begin position="274"/>
        <end position="293"/>
    </location>
</feature>
<dbReference type="CDD" id="cd15230">
    <property type="entry name" value="7tmA_OR5-like"/>
    <property type="match status" value="1"/>
</dbReference>
<reference evidence="11 12" key="1">
    <citation type="journal article" date="2019" name="Proc. Natl. Acad. Sci. U.S.A.">
        <title>Regulatory changes in pterin and carotenoid genes underlie balanced color polymorphisms in the wall lizard.</title>
        <authorList>
            <person name="Andrade P."/>
            <person name="Pinho C."/>
            <person name="Perez I de Lanuza G."/>
            <person name="Afonso S."/>
            <person name="Brejcha J."/>
            <person name="Rubin C.J."/>
            <person name="Wallerman O."/>
            <person name="Pereira P."/>
            <person name="Sabatino S.J."/>
            <person name="Bellati A."/>
            <person name="Pellitteri-Rosa D."/>
            <person name="Bosakova Z."/>
            <person name="Bunikis I."/>
            <person name="Carretero M.A."/>
            <person name="Feiner N."/>
            <person name="Marsik P."/>
            <person name="Pauperio F."/>
            <person name="Salvi D."/>
            <person name="Soler L."/>
            <person name="While G.M."/>
            <person name="Uller T."/>
            <person name="Font E."/>
            <person name="Andersson L."/>
            <person name="Carneiro M."/>
        </authorList>
    </citation>
    <scope>NUCLEOTIDE SEQUENCE</scope>
</reference>
<protein>
    <recommendedName>
        <fullName evidence="9">Olfactory receptor</fullName>
    </recommendedName>
</protein>
<dbReference type="Proteomes" id="UP000472272">
    <property type="component" value="Chromosome 1"/>
</dbReference>
<feature type="transmembrane region" description="Helical" evidence="9">
    <location>
        <begin position="240"/>
        <end position="262"/>
    </location>
</feature>
<evidence type="ECO:0000313" key="11">
    <source>
        <dbReference type="Ensembl" id="ENSPMRP00000015489.1"/>
    </source>
</evidence>
<evidence type="ECO:0000256" key="9">
    <source>
        <dbReference type="RuleBase" id="RU363047"/>
    </source>
</evidence>
<feature type="transmembrane region" description="Helical" evidence="9">
    <location>
        <begin position="28"/>
        <end position="51"/>
    </location>
</feature>
<dbReference type="PROSITE" id="PS50262">
    <property type="entry name" value="G_PROTEIN_RECEP_F1_2"/>
    <property type="match status" value="1"/>
</dbReference>
<keyword evidence="9" id="KW-0552">Olfaction</keyword>
<dbReference type="SUPFAM" id="SSF81321">
    <property type="entry name" value="Family A G protein-coupled receptor-like"/>
    <property type="match status" value="2"/>
</dbReference>
<evidence type="ECO:0000256" key="1">
    <source>
        <dbReference type="ARBA" id="ARBA00004141"/>
    </source>
</evidence>
<dbReference type="GO" id="GO:0004984">
    <property type="term" value="F:olfactory receptor activity"/>
    <property type="evidence" value="ECO:0007669"/>
    <property type="project" value="InterPro"/>
</dbReference>
<reference evidence="11" key="3">
    <citation type="submission" date="2025-09" db="UniProtKB">
        <authorList>
            <consortium name="Ensembl"/>
        </authorList>
    </citation>
    <scope>IDENTIFICATION</scope>
</reference>
<evidence type="ECO:0000259" key="10">
    <source>
        <dbReference type="PROSITE" id="PS50262"/>
    </source>
</evidence>
<dbReference type="GO" id="GO:0004930">
    <property type="term" value="F:G protein-coupled receptor activity"/>
    <property type="evidence" value="ECO:0007669"/>
    <property type="project" value="UniProtKB-KW"/>
</dbReference>
<feature type="transmembrane region" description="Helical" evidence="9">
    <location>
        <begin position="63"/>
        <end position="81"/>
    </location>
</feature>
<evidence type="ECO:0000256" key="2">
    <source>
        <dbReference type="ARBA" id="ARBA00022692"/>
    </source>
</evidence>
<dbReference type="GO" id="GO:0005886">
    <property type="term" value="C:plasma membrane"/>
    <property type="evidence" value="ECO:0007669"/>
    <property type="project" value="UniProtKB-SubCell"/>
</dbReference>
<evidence type="ECO:0000313" key="12">
    <source>
        <dbReference type="Proteomes" id="UP000472272"/>
    </source>
</evidence>
<dbReference type="PROSITE" id="PS00237">
    <property type="entry name" value="G_PROTEIN_RECEP_F1_1"/>
    <property type="match status" value="1"/>
</dbReference>
<feature type="domain" description="G-protein coupled receptors family 1 profile" evidence="10">
    <location>
        <begin position="44"/>
        <end position="322"/>
    </location>
</feature>
<dbReference type="InterPro" id="IPR017452">
    <property type="entry name" value="GPCR_Rhodpsn_7TM"/>
</dbReference>
<feature type="transmembrane region" description="Helical" evidence="9">
    <location>
        <begin position="305"/>
        <end position="324"/>
    </location>
</feature>
<reference evidence="11" key="2">
    <citation type="submission" date="2025-08" db="UniProtKB">
        <authorList>
            <consortium name="Ensembl"/>
        </authorList>
    </citation>
    <scope>IDENTIFICATION</scope>
</reference>
<keyword evidence="9" id="KW-0716">Sensory transduction</keyword>
<dbReference type="PRINTS" id="PR00245">
    <property type="entry name" value="OLFACTORYR"/>
</dbReference>
<dbReference type="AlphaFoldDB" id="A0A670IVG4"/>
<dbReference type="PANTHER" id="PTHR48018">
    <property type="entry name" value="OLFACTORY RECEPTOR"/>
    <property type="match status" value="1"/>
</dbReference>
<comment type="subcellular location">
    <subcellularLocation>
        <location evidence="9">Cell membrane</location>
        <topology evidence="9">Multi-pass membrane protein</topology>
    </subcellularLocation>
    <subcellularLocation>
        <location evidence="1">Membrane</location>
        <topology evidence="1">Multi-pass membrane protein</topology>
    </subcellularLocation>
</comment>
<accession>A0A670IVG4</accession>
<dbReference type="Pfam" id="PF13853">
    <property type="entry name" value="7tm_4"/>
    <property type="match status" value="1"/>
</dbReference>
<keyword evidence="9" id="KW-1003">Cell membrane</keyword>
<dbReference type="OMA" id="AVTGECY"/>
<evidence type="ECO:0000256" key="3">
    <source>
        <dbReference type="ARBA" id="ARBA00022989"/>
    </source>
</evidence>
<feature type="transmembrane region" description="Helical" evidence="9">
    <location>
        <begin position="101"/>
        <end position="123"/>
    </location>
</feature>
<name>A0A670IVG4_PODMU</name>
<dbReference type="InterPro" id="IPR000276">
    <property type="entry name" value="GPCR_Rhodpsn"/>
</dbReference>
<evidence type="ECO:0000256" key="6">
    <source>
        <dbReference type="ARBA" id="ARBA00023170"/>
    </source>
</evidence>
<dbReference type="GeneTree" id="ENSGT01140000282552"/>
<feature type="transmembrane region" description="Helical" evidence="9">
    <location>
        <begin position="143"/>
        <end position="161"/>
    </location>
</feature>
<keyword evidence="7 8" id="KW-0807">Transducer</keyword>
<keyword evidence="3 9" id="KW-1133">Transmembrane helix</keyword>
<comment type="similarity">
    <text evidence="8">Belongs to the G-protein coupled receptor 1 family.</text>
</comment>
<keyword evidence="6 8" id="KW-0675">Receptor</keyword>
<evidence type="ECO:0000256" key="5">
    <source>
        <dbReference type="ARBA" id="ARBA00023136"/>
    </source>
</evidence>
<dbReference type="Gene3D" id="1.20.1070.10">
    <property type="entry name" value="Rhodopsin 7-helix transmembrane proteins"/>
    <property type="match status" value="1"/>
</dbReference>
<dbReference type="InterPro" id="IPR000725">
    <property type="entry name" value="Olfact_rcpt"/>
</dbReference>
<keyword evidence="4 8" id="KW-0297">G-protein coupled receptor</keyword>
<keyword evidence="5 9" id="KW-0472">Membrane</keyword>
<proteinExistence type="inferred from homology"/>
<dbReference type="Ensembl" id="ENSPMRT00000016545.1">
    <property type="protein sequence ID" value="ENSPMRP00000015489.1"/>
    <property type="gene ID" value="ENSPMRG00000010333.1"/>
</dbReference>
<dbReference type="FunFam" id="1.20.1070.10:FF:000003">
    <property type="entry name" value="Olfactory receptor"/>
    <property type="match status" value="1"/>
</dbReference>
<keyword evidence="2 8" id="KW-0812">Transmembrane</keyword>
<evidence type="ECO:0000256" key="7">
    <source>
        <dbReference type="ARBA" id="ARBA00023224"/>
    </source>
</evidence>
<organism evidence="11 12">
    <name type="scientific">Podarcis muralis</name>
    <name type="common">Wall lizard</name>
    <name type="synonym">Lacerta muralis</name>
    <dbReference type="NCBI Taxonomy" id="64176"/>
    <lineage>
        <taxon>Eukaryota</taxon>
        <taxon>Metazoa</taxon>
        <taxon>Chordata</taxon>
        <taxon>Craniata</taxon>
        <taxon>Vertebrata</taxon>
        <taxon>Euteleostomi</taxon>
        <taxon>Lepidosauria</taxon>
        <taxon>Squamata</taxon>
        <taxon>Bifurcata</taxon>
        <taxon>Unidentata</taxon>
        <taxon>Episquamata</taxon>
        <taxon>Laterata</taxon>
        <taxon>Lacertibaenia</taxon>
        <taxon>Lacertidae</taxon>
        <taxon>Podarcis</taxon>
    </lineage>
</organism>
<keyword evidence="12" id="KW-1185">Reference proteome</keyword>
<evidence type="ECO:0000256" key="4">
    <source>
        <dbReference type="ARBA" id="ARBA00023040"/>
    </source>
</evidence>